<organism evidence="1 2">
    <name type="scientific">Roseburia faecis</name>
    <dbReference type="NCBI Taxonomy" id="301302"/>
    <lineage>
        <taxon>Bacteria</taxon>
        <taxon>Bacillati</taxon>
        <taxon>Bacillota</taxon>
        <taxon>Clostridia</taxon>
        <taxon>Lachnospirales</taxon>
        <taxon>Lachnospiraceae</taxon>
        <taxon>Roseburia</taxon>
    </lineage>
</organism>
<protein>
    <submittedName>
        <fullName evidence="1">Uncharacterized protein</fullName>
    </submittedName>
</protein>
<evidence type="ECO:0000313" key="2">
    <source>
        <dbReference type="Proteomes" id="UP000446657"/>
    </source>
</evidence>
<dbReference type="Proteomes" id="UP000446657">
    <property type="component" value="Unassembled WGS sequence"/>
</dbReference>
<proteinExistence type="predicted"/>
<dbReference type="EMBL" id="WNAL01000024">
    <property type="protein sequence ID" value="MTR82321.1"/>
    <property type="molecule type" value="Genomic_DNA"/>
</dbReference>
<dbReference type="AlphaFoldDB" id="A0A844KQ46"/>
<sequence length="65" mass="7381">MYDRKCIDGDSDHQTSTGIQRHRLRALFERDDYGNTAGADGLNTDRMVLKNRNVEVGSYVSARYA</sequence>
<dbReference type="RefSeq" id="WP_138347301.1">
    <property type="nucleotide sequence ID" value="NZ_JADPAX010000024.1"/>
</dbReference>
<reference evidence="1 2" key="1">
    <citation type="journal article" date="2019" name="Nat. Med.">
        <title>A library of human gut bacterial isolates paired with longitudinal multiomics data enables mechanistic microbiome research.</title>
        <authorList>
            <person name="Poyet M."/>
            <person name="Groussin M."/>
            <person name="Gibbons S.M."/>
            <person name="Avila-Pacheco J."/>
            <person name="Jiang X."/>
            <person name="Kearney S.M."/>
            <person name="Perrotta A.R."/>
            <person name="Berdy B."/>
            <person name="Zhao S."/>
            <person name="Lieberman T.D."/>
            <person name="Swanson P.K."/>
            <person name="Smith M."/>
            <person name="Roesemann S."/>
            <person name="Alexander J.E."/>
            <person name="Rich S.A."/>
            <person name="Livny J."/>
            <person name="Vlamakis H."/>
            <person name="Clish C."/>
            <person name="Bullock K."/>
            <person name="Deik A."/>
            <person name="Scott J."/>
            <person name="Pierce K.A."/>
            <person name="Xavier R.J."/>
            <person name="Alm E.J."/>
        </authorList>
    </citation>
    <scope>NUCLEOTIDE SEQUENCE [LARGE SCALE GENOMIC DNA]</scope>
    <source>
        <strain evidence="1 2">BIOML-A1</strain>
    </source>
</reference>
<gene>
    <name evidence="1" type="ORF">GMD30_11635</name>
</gene>
<name>A0A844KQ46_9FIRM</name>
<accession>A0A844KQ46</accession>
<comment type="caution">
    <text evidence="1">The sequence shown here is derived from an EMBL/GenBank/DDBJ whole genome shotgun (WGS) entry which is preliminary data.</text>
</comment>
<evidence type="ECO:0000313" key="1">
    <source>
        <dbReference type="EMBL" id="MTR82321.1"/>
    </source>
</evidence>